<dbReference type="RefSeq" id="WP_034309459.1">
    <property type="nucleotide sequence ID" value="NZ_JFBM01000008.1"/>
</dbReference>
<accession>A0A2P2FWB8</accession>
<evidence type="ECO:0000313" key="2">
    <source>
        <dbReference type="EMBL" id="KFU81002.1"/>
    </source>
</evidence>
<protein>
    <submittedName>
        <fullName evidence="2">Uncharacterized protein</fullName>
    </submittedName>
</protein>
<name>A0A2P2FWB8_AMYLU</name>
<dbReference type="Proteomes" id="UP000256220">
    <property type="component" value="Unassembled WGS sequence"/>
</dbReference>
<evidence type="ECO:0000313" key="3">
    <source>
        <dbReference type="Proteomes" id="UP000256220"/>
    </source>
</evidence>
<evidence type="ECO:0000256" key="1">
    <source>
        <dbReference type="SAM" id="MobiDB-lite"/>
    </source>
</evidence>
<dbReference type="AlphaFoldDB" id="A0A2P2FWB8"/>
<comment type="caution">
    <text evidence="2">The sequence shown here is derived from an EMBL/GenBank/DDBJ whole genome shotgun (WGS) entry which is preliminary data.</text>
</comment>
<gene>
    <name evidence="2" type="ORF">BB31_11515</name>
</gene>
<sequence length="192" mass="21189">MTTANDRPTVDCEHPRNSNGNCFEPGCPNSNSRRHHPHTGRPDDVAEFVRARLIGSKETAQQLPGHLAAREVRRIDGLLQLLEVWTANRHTGDRPHPLEMRLPELLAVEFIADPDQPVGPVFDPPYDEQQTVTNSLDELGYTVARLYADDPVENRRVQALINRAMAASADTFAALEAIAAACADLPLPADTR</sequence>
<feature type="region of interest" description="Disordered" evidence="1">
    <location>
        <begin position="1"/>
        <end position="25"/>
    </location>
</feature>
<proteinExistence type="predicted"/>
<dbReference type="EMBL" id="JFBM01000008">
    <property type="protein sequence ID" value="KFU81002.1"/>
    <property type="molecule type" value="Genomic_DNA"/>
</dbReference>
<organism evidence="2 3">
    <name type="scientific">Amycolatopsis lurida NRRL 2430</name>
    <dbReference type="NCBI Taxonomy" id="1460371"/>
    <lineage>
        <taxon>Bacteria</taxon>
        <taxon>Bacillati</taxon>
        <taxon>Actinomycetota</taxon>
        <taxon>Actinomycetes</taxon>
        <taxon>Pseudonocardiales</taxon>
        <taxon>Pseudonocardiaceae</taxon>
        <taxon>Amycolatopsis</taxon>
    </lineage>
</organism>
<reference evidence="2 3" key="1">
    <citation type="journal article" date="2014" name="Genome Announc.">
        <title>Draft Genome Sequence of Amycolatopsis lurida NRRL 2430, Producer of the Glycopeptide Family Antibiotic Ristocetin.</title>
        <authorList>
            <person name="Kwun M.J."/>
            <person name="Hong H.J."/>
        </authorList>
    </citation>
    <scope>NUCLEOTIDE SEQUENCE [LARGE SCALE GENOMIC DNA]</scope>
    <source>
        <strain evidence="2 3">NRRL 2430</strain>
    </source>
</reference>
<keyword evidence="3" id="KW-1185">Reference proteome</keyword>